<dbReference type="EMBL" id="AOHV01000042">
    <property type="protein sequence ID" value="ELY34083.1"/>
    <property type="molecule type" value="Genomic_DNA"/>
</dbReference>
<dbReference type="InterPro" id="IPR029016">
    <property type="entry name" value="GAF-like_dom_sf"/>
</dbReference>
<organism evidence="1 2">
    <name type="scientific">Halalkalicoccus jeotgali (strain DSM 18796 / CECT 7217 / JCM 14584 / KCTC 4019 / B3)</name>
    <dbReference type="NCBI Taxonomy" id="795797"/>
    <lineage>
        <taxon>Archaea</taxon>
        <taxon>Methanobacteriati</taxon>
        <taxon>Methanobacteriota</taxon>
        <taxon>Stenosarchaea group</taxon>
        <taxon>Halobacteria</taxon>
        <taxon>Halobacteriales</taxon>
        <taxon>Halococcaceae</taxon>
        <taxon>Halalkalicoccus</taxon>
    </lineage>
</organism>
<accession>L9VCK1</accession>
<proteinExistence type="predicted"/>
<keyword evidence="2" id="KW-1185">Reference proteome</keyword>
<dbReference type="Gene3D" id="3.30.450.40">
    <property type="match status" value="1"/>
</dbReference>
<gene>
    <name evidence="1" type="ORF">C497_16927</name>
</gene>
<sequence>MATTPAAISVAGPKHNFDQDRIEEELLPALQNTANVIELKTKHY</sequence>
<dbReference type="AlphaFoldDB" id="L9VCK1"/>
<comment type="caution">
    <text evidence="1">The sequence shown here is derived from an EMBL/GenBank/DDBJ whole genome shotgun (WGS) entry which is preliminary data.</text>
</comment>
<dbReference type="PATRIC" id="fig|795797.19.peg.3212"/>
<evidence type="ECO:0000313" key="2">
    <source>
        <dbReference type="Proteomes" id="UP000011645"/>
    </source>
</evidence>
<evidence type="ECO:0000313" key="1">
    <source>
        <dbReference type="EMBL" id="ELY34083.1"/>
    </source>
</evidence>
<dbReference type="Proteomes" id="UP000011645">
    <property type="component" value="Unassembled WGS sequence"/>
</dbReference>
<name>L9VCK1_HALJB</name>
<reference evidence="1 2" key="1">
    <citation type="journal article" date="2014" name="PLoS Genet.">
        <title>Phylogenetically driven sequencing of extremely halophilic archaea reveals strategies for static and dynamic osmo-response.</title>
        <authorList>
            <person name="Becker E.A."/>
            <person name="Seitzer P.M."/>
            <person name="Tritt A."/>
            <person name="Larsen D."/>
            <person name="Krusor M."/>
            <person name="Yao A.I."/>
            <person name="Wu D."/>
            <person name="Madern D."/>
            <person name="Eisen J.A."/>
            <person name="Darling A.E."/>
            <person name="Facciotti M.T."/>
        </authorList>
    </citation>
    <scope>NUCLEOTIDE SEQUENCE [LARGE SCALE GENOMIC DNA]</scope>
    <source>
        <strain evidence="2">DSM 18796 / CECT 7217 / JCM 14584 / KCTC 4019 / B3</strain>
    </source>
</reference>
<protein>
    <submittedName>
        <fullName evidence="1">IclR family transcriptional regulator</fullName>
    </submittedName>
</protein>